<reference evidence="2" key="1">
    <citation type="submission" date="2023-06" db="EMBL/GenBank/DDBJ databases">
        <title>Genome-scale phylogeny and comparative genomics of the fungal order Sordariales.</title>
        <authorList>
            <consortium name="Lawrence Berkeley National Laboratory"/>
            <person name="Hensen N."/>
            <person name="Bonometti L."/>
            <person name="Westerberg I."/>
            <person name="Brannstrom I.O."/>
            <person name="Guillou S."/>
            <person name="Cros-Aarteil S."/>
            <person name="Calhoun S."/>
            <person name="Haridas S."/>
            <person name="Kuo A."/>
            <person name="Mondo S."/>
            <person name="Pangilinan J."/>
            <person name="Riley R."/>
            <person name="Labutti K."/>
            <person name="Andreopoulos B."/>
            <person name="Lipzen A."/>
            <person name="Chen C."/>
            <person name="Yanf M."/>
            <person name="Daum C."/>
            <person name="Ng V."/>
            <person name="Clum A."/>
            <person name="Steindorff A."/>
            <person name="Ohm R."/>
            <person name="Martin F."/>
            <person name="Silar P."/>
            <person name="Natvig D."/>
            <person name="Lalanne C."/>
            <person name="Gautier V."/>
            <person name="Ament-Velasquez S.L."/>
            <person name="Kruys A."/>
            <person name="Hutchinson M.I."/>
            <person name="Powell A.J."/>
            <person name="Barry K."/>
            <person name="Miller A.N."/>
            <person name="Grigoriev I.V."/>
            <person name="Debuchy R."/>
            <person name="Gladieux P."/>
            <person name="Thoren M.H."/>
            <person name="Johannesson H."/>
        </authorList>
    </citation>
    <scope>NUCLEOTIDE SEQUENCE</scope>
    <source>
        <strain evidence="2">CBS 606.72</strain>
    </source>
</reference>
<accession>A0AA39WAG6</accession>
<evidence type="ECO:0000313" key="3">
    <source>
        <dbReference type="Proteomes" id="UP001175000"/>
    </source>
</evidence>
<keyword evidence="3" id="KW-1185">Reference proteome</keyword>
<proteinExistence type="predicted"/>
<comment type="caution">
    <text evidence="2">The sequence shown here is derived from an EMBL/GenBank/DDBJ whole genome shotgun (WGS) entry which is preliminary data.</text>
</comment>
<dbReference type="EMBL" id="JAULSU010000007">
    <property type="protein sequence ID" value="KAK0611862.1"/>
    <property type="molecule type" value="Genomic_DNA"/>
</dbReference>
<protein>
    <submittedName>
        <fullName evidence="2">Uncharacterized protein</fullName>
    </submittedName>
</protein>
<organism evidence="2 3">
    <name type="scientific">Immersiella caudata</name>
    <dbReference type="NCBI Taxonomy" id="314043"/>
    <lineage>
        <taxon>Eukaryota</taxon>
        <taxon>Fungi</taxon>
        <taxon>Dikarya</taxon>
        <taxon>Ascomycota</taxon>
        <taxon>Pezizomycotina</taxon>
        <taxon>Sordariomycetes</taxon>
        <taxon>Sordariomycetidae</taxon>
        <taxon>Sordariales</taxon>
        <taxon>Lasiosphaeriaceae</taxon>
        <taxon>Immersiella</taxon>
    </lineage>
</organism>
<dbReference type="AlphaFoldDB" id="A0AA39WAG6"/>
<feature type="region of interest" description="Disordered" evidence="1">
    <location>
        <begin position="35"/>
        <end position="65"/>
    </location>
</feature>
<dbReference type="Proteomes" id="UP001175000">
    <property type="component" value="Unassembled WGS sequence"/>
</dbReference>
<feature type="compositionally biased region" description="Basic and acidic residues" evidence="1">
    <location>
        <begin position="80"/>
        <end position="101"/>
    </location>
</feature>
<sequence>MPHHDAPAIPLRDHMVSAKAATWLLRGIITTGESPDILAENAKKPERVYDSKPATRAPSTGQPAAEMPVILALMKEREKAAAKAWKEKRSGIRPRAEEDQPFHPNKKSKTD</sequence>
<feature type="region of interest" description="Disordered" evidence="1">
    <location>
        <begin position="80"/>
        <end position="111"/>
    </location>
</feature>
<evidence type="ECO:0000313" key="2">
    <source>
        <dbReference type="EMBL" id="KAK0611862.1"/>
    </source>
</evidence>
<gene>
    <name evidence="2" type="ORF">B0T14DRAFT_571717</name>
</gene>
<evidence type="ECO:0000256" key="1">
    <source>
        <dbReference type="SAM" id="MobiDB-lite"/>
    </source>
</evidence>
<name>A0AA39WAG6_9PEZI</name>
<feature type="compositionally biased region" description="Basic and acidic residues" evidence="1">
    <location>
        <begin position="41"/>
        <end position="50"/>
    </location>
</feature>